<accession>A0A1A8XKM5</accession>
<gene>
    <name evidence="3" type="ORF">PROAA_1630008</name>
</gene>
<keyword evidence="4" id="KW-1185">Reference proteome</keyword>
<sequence>MMGWEFHQAKTAFPKFSEDWDRLNKQLYAGHPLYDSRFVGPMLEFFASGREQLCIHRSDGLVTGALILQADGMGRWSSFKPSQSQATALLLDDARVLKTLLDALPGFAWSLELYAIDPRYSPDFSRNGLVNLVFPHTNTIGVNPHTSFTEYWNKRSRNLRANVRRYLNRVETEFSKPVLSKSIGSAEMSAGVGRFGELESAGWKGKAGTAISIDNEQGAFYSEVLRLFALSDQAAVYELRIGDQLAASRLAIVNDRMFVILKTTYDETLARFAPGRILLQRIIQEQLDLQTAKTIEFYTNTTRDQKEWATFGCTILNIQIFRNNSFGTAFSLLKILRQTLRSSRSLTNPADMTLGEPVEVKTFLHVKDFSHGQYNLDEFVAKDNIETSIDWFDLMQQQVYPDDPGVRYYFSSDDKHPLIILPLRLSTQGKVKAIESLGNYYTSLYSPLLSKDSDLLAIRHLLTTATLDHGGAHVMRFAPMDPESLAFMGILNGLRAIGWIPFEFFCFGNWYLKVRDDWEGYLRRRSSNLRSSIKRRGKEFAAEGGTLEIVTSPEGIEPAIAAFHEVYMASWKVPEPYADFVPSLIHRLASIGMLRLGIAHLRGRPVAAQIWIVGQEKASIYKVAYHKAFASFSPGTVLTSHLMQHVIDRDHVKEVDFLIGDDEYKPFWMTDRRERWGIVAYNPRTLLGSTLLVKEISGRIAKKLMEITKQYALKLQQSRTKPAVPGTDVRTKNIRFHTAQREQAMNWTLHPIKQFAEYANQWDALAQSRPGTPFLETAFLQPSVVTFGAGNELLCLLHSKDRLRAAVIMQRGKKGIWQTFQPSQLPLGAWISDGKVDLVAACNELMDQLPGCTLGIGASQLDPRIQVRPDNGPKVRTQDYIQTAWVDVDGSFEAYWEARGKNLKQNTRKQRNKLLAEGIEIRMECVTGPEDVKKAIEDYGSLESTGWKAADGTAILSDNAQGHFYQIMLENFCALGRGRIYRYWFGEKIVAMDLCIHDHAAIVILKTAYDESYKTTSPSTLMRHDQFQQLFAEHKFPRIEFYGKVMEWHTRWTTQSRTIFHVTLYRWAWLKRLHAWLAASTKESTQEIPPSDQGNATRMTTNSSSAN</sequence>
<reference evidence="3 4" key="1">
    <citation type="submission" date="2016-06" db="EMBL/GenBank/DDBJ databases">
        <authorList>
            <person name="Kjaerup R.B."/>
            <person name="Dalgaard T.S."/>
            <person name="Juul-Madsen H.R."/>
        </authorList>
    </citation>
    <scope>NUCLEOTIDE SEQUENCE [LARGE SCALE GENOMIC DNA]</scope>
    <source>
        <strain evidence="3">2</strain>
    </source>
</reference>
<dbReference type="EMBL" id="FLQY01000072">
    <property type="protein sequence ID" value="SBT05695.1"/>
    <property type="molecule type" value="Genomic_DNA"/>
</dbReference>
<name>A0A1A8XKM5_9RHOO</name>
<evidence type="ECO:0000259" key="2">
    <source>
        <dbReference type="Pfam" id="PF13480"/>
    </source>
</evidence>
<dbReference type="SUPFAM" id="SSF55729">
    <property type="entry name" value="Acyl-CoA N-acyltransferases (Nat)"/>
    <property type="match status" value="3"/>
</dbReference>
<dbReference type="AlphaFoldDB" id="A0A1A8XKM5"/>
<feature type="domain" description="BioF2-like acetyltransferase" evidence="2">
    <location>
        <begin position="528"/>
        <end position="665"/>
    </location>
</feature>
<dbReference type="Gene3D" id="3.40.630.30">
    <property type="match status" value="2"/>
</dbReference>
<feature type="region of interest" description="Disordered" evidence="1">
    <location>
        <begin position="1084"/>
        <end position="1107"/>
    </location>
</feature>
<organism evidence="3 4">
    <name type="scientific">Candidatus Propionivibrio aalborgensis</name>
    <dbReference type="NCBI Taxonomy" id="1860101"/>
    <lineage>
        <taxon>Bacteria</taxon>
        <taxon>Pseudomonadati</taxon>
        <taxon>Pseudomonadota</taxon>
        <taxon>Betaproteobacteria</taxon>
        <taxon>Rhodocyclales</taxon>
        <taxon>Rhodocyclaceae</taxon>
        <taxon>Propionivibrio</taxon>
    </lineage>
</organism>
<dbReference type="Proteomes" id="UP000199600">
    <property type="component" value="Unassembled WGS sequence"/>
</dbReference>
<feature type="domain" description="BioF2-like acetyltransferase" evidence="2">
    <location>
        <begin position="902"/>
        <end position="1048"/>
    </location>
</feature>
<feature type="domain" description="BioF2-like acetyltransferase" evidence="2">
    <location>
        <begin position="158"/>
        <end position="299"/>
    </location>
</feature>
<dbReference type="Pfam" id="PF13480">
    <property type="entry name" value="Acetyltransf_6"/>
    <property type="match status" value="3"/>
</dbReference>
<evidence type="ECO:0000313" key="4">
    <source>
        <dbReference type="Proteomes" id="UP000199600"/>
    </source>
</evidence>
<dbReference type="InterPro" id="IPR038740">
    <property type="entry name" value="BioF2-like_GNAT_dom"/>
</dbReference>
<protein>
    <recommendedName>
        <fullName evidence="2">BioF2-like acetyltransferase domain-containing protein</fullName>
    </recommendedName>
</protein>
<evidence type="ECO:0000313" key="3">
    <source>
        <dbReference type="EMBL" id="SBT05695.1"/>
    </source>
</evidence>
<dbReference type="InterPro" id="IPR016181">
    <property type="entry name" value="Acyl_CoA_acyltransferase"/>
</dbReference>
<dbReference type="RefSeq" id="WP_186410251.1">
    <property type="nucleotide sequence ID" value="NZ_FLQY01000072.1"/>
</dbReference>
<proteinExistence type="predicted"/>
<evidence type="ECO:0000256" key="1">
    <source>
        <dbReference type="SAM" id="MobiDB-lite"/>
    </source>
</evidence>